<name>A0A1G2SNZ2_9BACT</name>
<dbReference type="STRING" id="1802730.A2591_03145"/>
<dbReference type="InterPro" id="IPR047197">
    <property type="entry name" value="THYN1-like_EVE"/>
</dbReference>
<dbReference type="AlphaFoldDB" id="A0A1G2SNZ2"/>
<dbReference type="InterPro" id="IPR002740">
    <property type="entry name" value="EVE_domain"/>
</dbReference>
<evidence type="ECO:0000313" key="2">
    <source>
        <dbReference type="EMBL" id="OHA86418.1"/>
    </source>
</evidence>
<dbReference type="Proteomes" id="UP000178168">
    <property type="component" value="Unassembled WGS sequence"/>
</dbReference>
<organism evidence="2 3">
    <name type="scientific">Candidatus Yonathbacteria bacterium RIFOXYD1_FULL_52_36</name>
    <dbReference type="NCBI Taxonomy" id="1802730"/>
    <lineage>
        <taxon>Bacteria</taxon>
        <taxon>Candidatus Yonathiibacteriota</taxon>
    </lineage>
</organism>
<dbReference type="EMBL" id="MHUZ01000001">
    <property type="protein sequence ID" value="OHA86418.1"/>
    <property type="molecule type" value="Genomic_DNA"/>
</dbReference>
<gene>
    <name evidence="2" type="ORF">A2591_03145</name>
</gene>
<dbReference type="CDD" id="cd21133">
    <property type="entry name" value="EVE"/>
    <property type="match status" value="1"/>
</dbReference>
<accession>A0A1G2SNZ2</accession>
<dbReference type="Pfam" id="PF01878">
    <property type="entry name" value="EVE"/>
    <property type="match status" value="1"/>
</dbReference>
<dbReference type="Gene3D" id="3.10.590.10">
    <property type="entry name" value="ph1033 like domains"/>
    <property type="match status" value="1"/>
</dbReference>
<evidence type="ECO:0000313" key="3">
    <source>
        <dbReference type="Proteomes" id="UP000178168"/>
    </source>
</evidence>
<comment type="caution">
    <text evidence="2">The sequence shown here is derived from an EMBL/GenBank/DDBJ whole genome shotgun (WGS) entry which is preliminary data.</text>
</comment>
<sequence length="152" mass="17265">MSAYWLIKSEPESYSIDDLKRDKKTPWSGVRNFQARNFMRDQMEIGDLALFYHSSVSPPGIAGIAKVASAPYPDPTQFDTKSPYYDPRASKGNPIWFLVDFSFVKKFKRLIPLQELKDSKLFADMVVTQKGSRLSIQPVAQKHFGKIVTLAS</sequence>
<proteinExistence type="predicted"/>
<dbReference type="SUPFAM" id="SSF88697">
    <property type="entry name" value="PUA domain-like"/>
    <property type="match status" value="1"/>
</dbReference>
<evidence type="ECO:0000259" key="1">
    <source>
        <dbReference type="Pfam" id="PF01878"/>
    </source>
</evidence>
<protein>
    <submittedName>
        <fullName evidence="2">EVE domain-containing protein</fullName>
    </submittedName>
</protein>
<feature type="domain" description="EVE" evidence="1">
    <location>
        <begin position="3"/>
        <end position="149"/>
    </location>
</feature>
<dbReference type="InterPro" id="IPR052181">
    <property type="entry name" value="5hmC_binding"/>
</dbReference>
<dbReference type="PANTHER" id="PTHR14087:SF7">
    <property type="entry name" value="THYMOCYTE NUCLEAR PROTEIN 1"/>
    <property type="match status" value="1"/>
</dbReference>
<reference evidence="2 3" key="1">
    <citation type="journal article" date="2016" name="Nat. Commun.">
        <title>Thousands of microbial genomes shed light on interconnected biogeochemical processes in an aquifer system.</title>
        <authorList>
            <person name="Anantharaman K."/>
            <person name="Brown C.T."/>
            <person name="Hug L.A."/>
            <person name="Sharon I."/>
            <person name="Castelle C.J."/>
            <person name="Probst A.J."/>
            <person name="Thomas B.C."/>
            <person name="Singh A."/>
            <person name="Wilkins M.J."/>
            <person name="Karaoz U."/>
            <person name="Brodie E.L."/>
            <person name="Williams K.H."/>
            <person name="Hubbard S.S."/>
            <person name="Banfield J.F."/>
        </authorList>
    </citation>
    <scope>NUCLEOTIDE SEQUENCE [LARGE SCALE GENOMIC DNA]</scope>
</reference>
<dbReference type="PANTHER" id="PTHR14087">
    <property type="entry name" value="THYMOCYTE NUCLEAR PROTEIN 1"/>
    <property type="match status" value="1"/>
</dbReference>
<dbReference type="InterPro" id="IPR015947">
    <property type="entry name" value="PUA-like_sf"/>
</dbReference>